<sequence length="141" mass="16312">MDFSELPPLWDEPAPMGHNGGPPLEEPRGRGRPTVMTPEIRNRILDLLFDGVPLRVICRTPGMPGRRAVYNLRASDERFDRAFRWAQYEGYLGLTHDVVQEVERMLDAGHPVKIVRMIFNWRCQQLARMNPSFFGGKDMKF</sequence>
<feature type="region of interest" description="Disordered" evidence="1">
    <location>
        <begin position="1"/>
        <end position="31"/>
    </location>
</feature>
<dbReference type="Gene3D" id="1.10.10.60">
    <property type="entry name" value="Homeodomain-like"/>
    <property type="match status" value="1"/>
</dbReference>
<comment type="caution">
    <text evidence="2">The sequence shown here is derived from an EMBL/GenBank/DDBJ whole genome shotgun (WGS) entry which is preliminary data.</text>
</comment>
<organism evidence="2 3">
    <name type="scientific">Acidisoma silvae</name>
    <dbReference type="NCBI Taxonomy" id="2802396"/>
    <lineage>
        <taxon>Bacteria</taxon>
        <taxon>Pseudomonadati</taxon>
        <taxon>Pseudomonadota</taxon>
        <taxon>Alphaproteobacteria</taxon>
        <taxon>Acetobacterales</taxon>
        <taxon>Acidocellaceae</taxon>
        <taxon>Acidisoma</taxon>
    </lineage>
</organism>
<dbReference type="RefSeq" id="WP_227323918.1">
    <property type="nucleotide sequence ID" value="NZ_JAESVB010000028.1"/>
</dbReference>
<reference evidence="2" key="1">
    <citation type="journal article" date="2021" name="Microorganisms">
        <title>Acidisoma silvae sp. nov. and Acidisomacellulosilytica sp. nov., Two Acidophilic Bacteria Isolated from Decaying Wood, Hydrolyzing Cellulose and Producing Poly-3-hydroxybutyrate.</title>
        <authorList>
            <person name="Mieszkin S."/>
            <person name="Pouder E."/>
            <person name="Uroz S."/>
            <person name="Simon-Colin C."/>
            <person name="Alain K."/>
        </authorList>
    </citation>
    <scope>NUCLEOTIDE SEQUENCE</scope>
    <source>
        <strain evidence="2">HW T2.11</strain>
    </source>
</reference>
<proteinExistence type="predicted"/>
<accession>A0A963YXW2</accession>
<evidence type="ECO:0000313" key="2">
    <source>
        <dbReference type="EMBL" id="MCB8878270.1"/>
    </source>
</evidence>
<reference evidence="2" key="2">
    <citation type="submission" date="2021-01" db="EMBL/GenBank/DDBJ databases">
        <authorList>
            <person name="Mieszkin S."/>
            <person name="Pouder E."/>
            <person name="Alain K."/>
        </authorList>
    </citation>
    <scope>NUCLEOTIDE SEQUENCE</scope>
    <source>
        <strain evidence="2">HW T2.11</strain>
    </source>
</reference>
<name>A0A963YXW2_9PROT</name>
<gene>
    <name evidence="2" type="ORF">ASILVAE211_24035</name>
</gene>
<dbReference type="AlphaFoldDB" id="A0A963YXW2"/>
<dbReference type="Proteomes" id="UP000708298">
    <property type="component" value="Unassembled WGS sequence"/>
</dbReference>
<keyword evidence="3" id="KW-1185">Reference proteome</keyword>
<evidence type="ECO:0000256" key="1">
    <source>
        <dbReference type="SAM" id="MobiDB-lite"/>
    </source>
</evidence>
<protein>
    <submittedName>
        <fullName evidence="2">Uncharacterized protein</fullName>
    </submittedName>
</protein>
<dbReference type="Pfam" id="PF20901">
    <property type="entry name" value="Sf6_terminase"/>
    <property type="match status" value="1"/>
</dbReference>
<dbReference type="InterPro" id="IPR048683">
    <property type="entry name" value="Sf6_terminase"/>
</dbReference>
<dbReference type="EMBL" id="JAESVB010000028">
    <property type="protein sequence ID" value="MCB8878270.1"/>
    <property type="molecule type" value="Genomic_DNA"/>
</dbReference>
<evidence type="ECO:0000313" key="3">
    <source>
        <dbReference type="Proteomes" id="UP000708298"/>
    </source>
</evidence>